<comment type="caution">
    <text evidence="2">The sequence shown here is derived from an EMBL/GenBank/DDBJ whole genome shotgun (WGS) entry which is preliminary data.</text>
</comment>
<dbReference type="EMBL" id="CAJNOR010001866">
    <property type="protein sequence ID" value="CAF1212013.1"/>
    <property type="molecule type" value="Genomic_DNA"/>
</dbReference>
<name>A0A814X7G2_ADIRI</name>
<dbReference type="OrthoDB" id="10062907at2759"/>
<organism evidence="2 3">
    <name type="scientific">Adineta ricciae</name>
    <name type="common">Rotifer</name>
    <dbReference type="NCBI Taxonomy" id="249248"/>
    <lineage>
        <taxon>Eukaryota</taxon>
        <taxon>Metazoa</taxon>
        <taxon>Spiralia</taxon>
        <taxon>Gnathifera</taxon>
        <taxon>Rotifera</taxon>
        <taxon>Eurotatoria</taxon>
        <taxon>Bdelloidea</taxon>
        <taxon>Adinetida</taxon>
        <taxon>Adinetidae</taxon>
        <taxon>Adineta</taxon>
    </lineage>
</organism>
<keyword evidence="3" id="KW-1185">Reference proteome</keyword>
<gene>
    <name evidence="1" type="ORF">EDS130_LOCUS3420</name>
    <name evidence="2" type="ORF">XAT740_LOCUS24243</name>
</gene>
<dbReference type="Proteomes" id="UP000663852">
    <property type="component" value="Unassembled WGS sequence"/>
</dbReference>
<evidence type="ECO:0000313" key="1">
    <source>
        <dbReference type="EMBL" id="CAF0773007.1"/>
    </source>
</evidence>
<protein>
    <submittedName>
        <fullName evidence="2">Uncharacterized protein</fullName>
    </submittedName>
</protein>
<proteinExistence type="predicted"/>
<evidence type="ECO:0000313" key="3">
    <source>
        <dbReference type="Proteomes" id="UP000663828"/>
    </source>
</evidence>
<dbReference type="AlphaFoldDB" id="A0A814X7G2"/>
<sequence length="261" mass="29940">MGGIQSIYTYVFPKADASSKRPYNGRLIRIDSSIYVNNPDCQNTIAHFQNVLTDIHLYKNADEPFEFIETMENRTVIAIMSGSIGQSVIPGVHQRFASKTLPDPDSVQTIFTMSINFKQSATSFASISTISHYPDENELLLSMLSVFRIQDIRPMDTDSRVYKVILTFIDNNDSELSALTKSTREQKFPNIKRYNRMVLILIQTSQLDQADKTCQSLLNRTAAENELVVIYDQLGRIRNDQEQYEETIKFYDILRKDTFSC</sequence>
<accession>A0A814X7G2</accession>
<dbReference type="SUPFAM" id="SSF56399">
    <property type="entry name" value="ADP-ribosylation"/>
    <property type="match status" value="1"/>
</dbReference>
<evidence type="ECO:0000313" key="2">
    <source>
        <dbReference type="EMBL" id="CAF1212013.1"/>
    </source>
</evidence>
<dbReference type="Proteomes" id="UP000663828">
    <property type="component" value="Unassembled WGS sequence"/>
</dbReference>
<dbReference type="EMBL" id="CAJNOJ010000008">
    <property type="protein sequence ID" value="CAF0773007.1"/>
    <property type="molecule type" value="Genomic_DNA"/>
</dbReference>
<dbReference type="Gene3D" id="3.90.176.10">
    <property type="entry name" value="Toxin ADP-ribosyltransferase, Chain A, domain 1"/>
    <property type="match status" value="1"/>
</dbReference>
<reference evidence="2" key="1">
    <citation type="submission" date="2021-02" db="EMBL/GenBank/DDBJ databases">
        <authorList>
            <person name="Nowell W R."/>
        </authorList>
    </citation>
    <scope>NUCLEOTIDE SEQUENCE</scope>
</reference>